<dbReference type="GO" id="GO:0016301">
    <property type="term" value="F:kinase activity"/>
    <property type="evidence" value="ECO:0007669"/>
    <property type="project" value="UniProtKB-KW"/>
</dbReference>
<keyword evidence="2" id="KW-0808">Transferase</keyword>
<name>A0A7J6KLV2_PERCH</name>
<feature type="region of interest" description="Disordered" evidence="1">
    <location>
        <begin position="1"/>
        <end position="29"/>
    </location>
</feature>
<dbReference type="AlphaFoldDB" id="A0A7J6KLV2"/>
<feature type="non-terminal residue" evidence="2">
    <location>
        <position position="200"/>
    </location>
</feature>
<dbReference type="Proteomes" id="UP000591131">
    <property type="component" value="Unassembled WGS sequence"/>
</dbReference>
<proteinExistence type="predicted"/>
<dbReference type="EMBL" id="JAAPAO010002570">
    <property type="protein sequence ID" value="KAF4647496.1"/>
    <property type="molecule type" value="Genomic_DNA"/>
</dbReference>
<keyword evidence="2" id="KW-0418">Kinase</keyword>
<feature type="non-terminal residue" evidence="2">
    <location>
        <position position="1"/>
    </location>
</feature>
<protein>
    <submittedName>
        <fullName evidence="2">Casein kinase I isoform delta</fullName>
    </submittedName>
</protein>
<comment type="caution">
    <text evidence="2">The sequence shown here is derived from an EMBL/GenBank/DDBJ whole genome shotgun (WGS) entry which is preliminary data.</text>
</comment>
<reference evidence="2 3" key="1">
    <citation type="submission" date="2020-04" db="EMBL/GenBank/DDBJ databases">
        <title>Perkinsus chesapeaki whole genome sequence.</title>
        <authorList>
            <person name="Bogema D.R."/>
        </authorList>
    </citation>
    <scope>NUCLEOTIDE SEQUENCE [LARGE SCALE GENOMIC DNA]</scope>
    <source>
        <strain evidence="2">ATCC PRA-425</strain>
    </source>
</reference>
<evidence type="ECO:0000256" key="1">
    <source>
        <dbReference type="SAM" id="MobiDB-lite"/>
    </source>
</evidence>
<evidence type="ECO:0000313" key="3">
    <source>
        <dbReference type="Proteomes" id="UP000591131"/>
    </source>
</evidence>
<accession>A0A7J6KLV2</accession>
<evidence type="ECO:0000313" key="2">
    <source>
        <dbReference type="EMBL" id="KAF4647496.1"/>
    </source>
</evidence>
<feature type="region of interest" description="Disordered" evidence="1">
    <location>
        <begin position="63"/>
        <end position="105"/>
    </location>
</feature>
<gene>
    <name evidence="2" type="primary">CSNK1D_2</name>
    <name evidence="2" type="ORF">FOL47_004527</name>
</gene>
<feature type="compositionally biased region" description="Pro residues" evidence="1">
    <location>
        <begin position="65"/>
        <end position="82"/>
    </location>
</feature>
<keyword evidence="3" id="KW-1185">Reference proteome</keyword>
<sequence length="200" mass="22002">LPTGNGVIPNPPIDPANPDRVPFPDNTVDNSALDELREELYDVVGDLGLKLEDLTNQLRLAANALPPPTSTPSPETPAPAPLPTRTTPISPDLYDTPYRPTGASNFHDRVNKVQKACESAKKVEGGEFKGMEDPRSLMVWAQSVKQAPLYQFGDPITRYFFVLHNLSDSVESNVLCAIDLERGGTTEFNCETDFDRHLEL</sequence>
<dbReference type="OrthoDB" id="10437030at2759"/>
<organism evidence="2 3">
    <name type="scientific">Perkinsus chesapeaki</name>
    <name type="common">Clam parasite</name>
    <name type="synonym">Perkinsus andrewsi</name>
    <dbReference type="NCBI Taxonomy" id="330153"/>
    <lineage>
        <taxon>Eukaryota</taxon>
        <taxon>Sar</taxon>
        <taxon>Alveolata</taxon>
        <taxon>Perkinsozoa</taxon>
        <taxon>Perkinsea</taxon>
        <taxon>Perkinsida</taxon>
        <taxon>Perkinsidae</taxon>
        <taxon>Perkinsus</taxon>
    </lineage>
</organism>